<gene>
    <name evidence="3" type="ORF">GCM10023185_38680</name>
</gene>
<feature type="compositionally biased region" description="Basic residues" evidence="1">
    <location>
        <begin position="102"/>
        <end position="123"/>
    </location>
</feature>
<sequence length="183" mass="19687">MRYLFFLFSLLLSVSTAFAQTEKAPVVTKLPGEENLSLRERAERDFLMPVRRKKVVSEAARAAAEDGTAAPESDVTAHATEVADDVRTVEEAAAPAREVRTVRHASHRSAHRTHAPAKAHTSKKSVATKTSHHAAKKSSSHKASAKKVTAKKAPAKKAAAPAKKASTKKAASTSAHSKKKKHR</sequence>
<keyword evidence="4" id="KW-1185">Reference proteome</keyword>
<keyword evidence="2" id="KW-0732">Signal</keyword>
<feature type="region of interest" description="Disordered" evidence="1">
    <location>
        <begin position="63"/>
        <end position="183"/>
    </location>
</feature>
<protein>
    <submittedName>
        <fullName evidence="3">Uncharacterized protein</fullName>
    </submittedName>
</protein>
<feature type="compositionally biased region" description="Low complexity" evidence="1">
    <location>
        <begin position="156"/>
        <end position="175"/>
    </location>
</feature>
<evidence type="ECO:0000256" key="2">
    <source>
        <dbReference type="SAM" id="SignalP"/>
    </source>
</evidence>
<comment type="caution">
    <text evidence="3">The sequence shown here is derived from an EMBL/GenBank/DDBJ whole genome shotgun (WGS) entry which is preliminary data.</text>
</comment>
<evidence type="ECO:0000256" key="1">
    <source>
        <dbReference type="SAM" id="MobiDB-lite"/>
    </source>
</evidence>
<evidence type="ECO:0000313" key="3">
    <source>
        <dbReference type="EMBL" id="GAA4367107.1"/>
    </source>
</evidence>
<reference evidence="4" key="1">
    <citation type="journal article" date="2019" name="Int. J. Syst. Evol. Microbiol.">
        <title>The Global Catalogue of Microorganisms (GCM) 10K type strain sequencing project: providing services to taxonomists for standard genome sequencing and annotation.</title>
        <authorList>
            <consortium name="The Broad Institute Genomics Platform"/>
            <consortium name="The Broad Institute Genome Sequencing Center for Infectious Disease"/>
            <person name="Wu L."/>
            <person name="Ma J."/>
        </authorList>
    </citation>
    <scope>NUCLEOTIDE SEQUENCE [LARGE SCALE GENOMIC DNA]</scope>
    <source>
        <strain evidence="4">JCM 17923</strain>
    </source>
</reference>
<accession>A0ABP8IQK0</accession>
<evidence type="ECO:0000313" key="4">
    <source>
        <dbReference type="Proteomes" id="UP001501153"/>
    </source>
</evidence>
<feature type="chain" id="PRO_5046341586" evidence="2">
    <location>
        <begin position="20"/>
        <end position="183"/>
    </location>
</feature>
<feature type="compositionally biased region" description="Basic residues" evidence="1">
    <location>
        <begin position="130"/>
        <end position="155"/>
    </location>
</feature>
<dbReference type="EMBL" id="BAABGZ010000077">
    <property type="protein sequence ID" value="GAA4367107.1"/>
    <property type="molecule type" value="Genomic_DNA"/>
</dbReference>
<feature type="compositionally biased region" description="Low complexity" evidence="1">
    <location>
        <begin position="63"/>
        <end position="72"/>
    </location>
</feature>
<feature type="signal peptide" evidence="2">
    <location>
        <begin position="1"/>
        <end position="19"/>
    </location>
</feature>
<name>A0ABP8IQK0_9BACT</name>
<dbReference type="RefSeq" id="WP_345237778.1">
    <property type="nucleotide sequence ID" value="NZ_BAABGZ010000077.1"/>
</dbReference>
<organism evidence="3 4">
    <name type="scientific">Hymenobacter saemangeumensis</name>
    <dbReference type="NCBI Taxonomy" id="1084522"/>
    <lineage>
        <taxon>Bacteria</taxon>
        <taxon>Pseudomonadati</taxon>
        <taxon>Bacteroidota</taxon>
        <taxon>Cytophagia</taxon>
        <taxon>Cytophagales</taxon>
        <taxon>Hymenobacteraceae</taxon>
        <taxon>Hymenobacter</taxon>
    </lineage>
</organism>
<dbReference type="Proteomes" id="UP001501153">
    <property type="component" value="Unassembled WGS sequence"/>
</dbReference>
<proteinExistence type="predicted"/>